<feature type="transmembrane region" description="Helical" evidence="1">
    <location>
        <begin position="45"/>
        <end position="63"/>
    </location>
</feature>
<dbReference type="Proteomes" id="UP000501452">
    <property type="component" value="Chromosome"/>
</dbReference>
<dbReference type="AlphaFoldDB" id="A0A6G8QA73"/>
<keyword evidence="3" id="KW-1185">Reference proteome</keyword>
<name>A0A6G8QA73_9ACTN</name>
<feature type="transmembrane region" description="Helical" evidence="1">
    <location>
        <begin position="70"/>
        <end position="90"/>
    </location>
</feature>
<organism evidence="2 3">
    <name type="scientific">Rubrobacter tropicus</name>
    <dbReference type="NCBI Taxonomy" id="2653851"/>
    <lineage>
        <taxon>Bacteria</taxon>
        <taxon>Bacillati</taxon>
        <taxon>Actinomycetota</taxon>
        <taxon>Rubrobacteria</taxon>
        <taxon>Rubrobacterales</taxon>
        <taxon>Rubrobacteraceae</taxon>
        <taxon>Rubrobacter</taxon>
    </lineage>
</organism>
<reference evidence="2 3" key="1">
    <citation type="submission" date="2019-10" db="EMBL/GenBank/DDBJ databases">
        <title>Rubrobacter sp nov SCSIO 52090 isolated from a deep-sea sediment in the South China Sea.</title>
        <authorList>
            <person name="Chen R.W."/>
        </authorList>
    </citation>
    <scope>NUCLEOTIDE SEQUENCE [LARGE SCALE GENOMIC DNA]</scope>
    <source>
        <strain evidence="2 3">SCSIO 52909</strain>
    </source>
</reference>
<gene>
    <name evidence="2" type="ORF">GBA63_12665</name>
</gene>
<dbReference type="EMBL" id="CP045119">
    <property type="protein sequence ID" value="QIN83394.1"/>
    <property type="molecule type" value="Genomic_DNA"/>
</dbReference>
<feature type="transmembrane region" description="Helical" evidence="1">
    <location>
        <begin position="12"/>
        <end position="33"/>
    </location>
</feature>
<keyword evidence="1" id="KW-0812">Transmembrane</keyword>
<keyword evidence="1" id="KW-1133">Transmembrane helix</keyword>
<sequence length="126" mass="13215">MPGETGGPLQRLALAIGWVSLGFGVALTLAPLRSAAFLGWGDREVPARVIGLADLIVGAGLLLDRRRSGWMLARAVLNAALAAVYALALAEETPPRTRARGGLVSMICLTTFDYSLSRLLRKAGAS</sequence>
<dbReference type="KEGG" id="rub:GBA63_12665"/>
<evidence type="ECO:0000256" key="1">
    <source>
        <dbReference type="SAM" id="Phobius"/>
    </source>
</evidence>
<dbReference type="RefSeq" id="WP_166176637.1">
    <property type="nucleotide sequence ID" value="NZ_CP045119.1"/>
</dbReference>
<keyword evidence="1" id="KW-0472">Membrane</keyword>
<evidence type="ECO:0000313" key="3">
    <source>
        <dbReference type="Proteomes" id="UP000501452"/>
    </source>
</evidence>
<protein>
    <submittedName>
        <fullName evidence="2">Uncharacterized protein</fullName>
    </submittedName>
</protein>
<accession>A0A6G8QA73</accession>
<evidence type="ECO:0000313" key="2">
    <source>
        <dbReference type="EMBL" id="QIN83394.1"/>
    </source>
</evidence>
<proteinExistence type="predicted"/>